<evidence type="ECO:0000256" key="11">
    <source>
        <dbReference type="ARBA" id="ARBA00023180"/>
    </source>
</evidence>
<feature type="transmembrane region" description="Helical" evidence="14">
    <location>
        <begin position="479"/>
        <end position="498"/>
    </location>
</feature>
<feature type="transmembrane region" description="Helical" evidence="14">
    <location>
        <begin position="690"/>
        <end position="711"/>
    </location>
</feature>
<keyword evidence="7 14" id="KW-1133">Transmembrane helix</keyword>
<dbReference type="SUPFAM" id="SSF53850">
    <property type="entry name" value="Periplasmic binding protein-like II"/>
    <property type="match status" value="1"/>
</dbReference>
<dbReference type="InterPro" id="IPR036388">
    <property type="entry name" value="WH-like_DNA-bd_sf"/>
</dbReference>
<name>A0AAE1PZL3_9EUCA</name>
<evidence type="ECO:0000256" key="6">
    <source>
        <dbReference type="ARBA" id="ARBA00022692"/>
    </source>
</evidence>
<comment type="subcellular location">
    <subcellularLocation>
        <location evidence="2">Cell membrane</location>
        <topology evidence="2">Multi-pass membrane protein</topology>
    </subcellularLocation>
    <subcellularLocation>
        <location evidence="1">Nucleus</location>
    </subcellularLocation>
</comment>
<dbReference type="InterPro" id="IPR001320">
    <property type="entry name" value="Iontro_rcpt_C"/>
</dbReference>
<dbReference type="AlphaFoldDB" id="A0AAE1PZL3"/>
<dbReference type="EMBL" id="JAWZYT010001091">
    <property type="protein sequence ID" value="KAK4315687.1"/>
    <property type="molecule type" value="Genomic_DNA"/>
</dbReference>
<evidence type="ECO:0000256" key="13">
    <source>
        <dbReference type="ARBA" id="ARBA00023303"/>
    </source>
</evidence>
<evidence type="ECO:0000256" key="2">
    <source>
        <dbReference type="ARBA" id="ARBA00004651"/>
    </source>
</evidence>
<dbReference type="InterPro" id="IPR009057">
    <property type="entry name" value="Homeodomain-like_sf"/>
</dbReference>
<keyword evidence="6 14" id="KW-0812">Transmembrane</keyword>
<dbReference type="GO" id="GO:0005886">
    <property type="term" value="C:plasma membrane"/>
    <property type="evidence" value="ECO:0007669"/>
    <property type="project" value="UniProtKB-SubCell"/>
</dbReference>
<evidence type="ECO:0000256" key="8">
    <source>
        <dbReference type="ARBA" id="ARBA00023065"/>
    </source>
</evidence>
<evidence type="ECO:0000256" key="3">
    <source>
        <dbReference type="ARBA" id="ARBA00008685"/>
    </source>
</evidence>
<reference evidence="16" key="1">
    <citation type="submission" date="2023-11" db="EMBL/GenBank/DDBJ databases">
        <title>Genome assemblies of two species of porcelain crab, Petrolisthes cinctipes and Petrolisthes manimaculis (Anomura: Porcellanidae).</title>
        <authorList>
            <person name="Angst P."/>
        </authorList>
    </citation>
    <scope>NUCLEOTIDE SEQUENCE</scope>
    <source>
        <strain evidence="16">PB745_02</strain>
        <tissue evidence="16">Gill</tissue>
    </source>
</reference>
<keyword evidence="12" id="KW-1071">Ligand-gated ion channel</keyword>
<dbReference type="Gene3D" id="1.10.10.10">
    <property type="entry name" value="Winged helix-like DNA-binding domain superfamily/Winged helix DNA-binding domain"/>
    <property type="match status" value="1"/>
</dbReference>
<dbReference type="Gene3D" id="1.10.287.70">
    <property type="match status" value="1"/>
</dbReference>
<evidence type="ECO:0000256" key="12">
    <source>
        <dbReference type="ARBA" id="ARBA00023286"/>
    </source>
</evidence>
<organism evidence="16 17">
    <name type="scientific">Petrolisthes manimaculis</name>
    <dbReference type="NCBI Taxonomy" id="1843537"/>
    <lineage>
        <taxon>Eukaryota</taxon>
        <taxon>Metazoa</taxon>
        <taxon>Ecdysozoa</taxon>
        <taxon>Arthropoda</taxon>
        <taxon>Crustacea</taxon>
        <taxon>Multicrustacea</taxon>
        <taxon>Malacostraca</taxon>
        <taxon>Eumalacostraca</taxon>
        <taxon>Eucarida</taxon>
        <taxon>Decapoda</taxon>
        <taxon>Pleocyemata</taxon>
        <taxon>Anomura</taxon>
        <taxon>Galatheoidea</taxon>
        <taxon>Porcellanidae</taxon>
        <taxon>Petrolisthes</taxon>
    </lineage>
</organism>
<evidence type="ECO:0000259" key="15">
    <source>
        <dbReference type="SMART" id="SM00918"/>
    </source>
</evidence>
<dbReference type="GO" id="GO:0005634">
    <property type="term" value="C:nucleus"/>
    <property type="evidence" value="ECO:0007669"/>
    <property type="project" value="UniProtKB-SubCell"/>
</dbReference>
<dbReference type="Pfam" id="PF00060">
    <property type="entry name" value="Lig_chan"/>
    <property type="match status" value="1"/>
</dbReference>
<protein>
    <recommendedName>
        <fullName evidence="15">Ionotropic glutamate receptor L-glutamate and glycine-binding domain-containing protein</fullName>
    </recommendedName>
</protein>
<keyword evidence="9 14" id="KW-0472">Membrane</keyword>
<keyword evidence="8" id="KW-0406">Ion transport</keyword>
<dbReference type="InterPro" id="IPR052192">
    <property type="entry name" value="Insect_Ionotropic_Sensory_Rcpt"/>
</dbReference>
<gene>
    <name evidence="16" type="ORF">Pmani_013086</name>
</gene>
<dbReference type="SUPFAM" id="SSF46689">
    <property type="entry name" value="Homeodomain-like"/>
    <property type="match status" value="1"/>
</dbReference>
<evidence type="ECO:0000256" key="10">
    <source>
        <dbReference type="ARBA" id="ARBA00023170"/>
    </source>
</evidence>
<keyword evidence="13" id="KW-0407">Ion channel</keyword>
<evidence type="ECO:0000256" key="1">
    <source>
        <dbReference type="ARBA" id="ARBA00004123"/>
    </source>
</evidence>
<evidence type="ECO:0000313" key="17">
    <source>
        <dbReference type="Proteomes" id="UP001292094"/>
    </source>
</evidence>
<keyword evidence="10" id="KW-0675">Receptor</keyword>
<proteinExistence type="inferred from homology"/>
<comment type="caution">
    <text evidence="16">The sequence shown here is derived from an EMBL/GenBank/DDBJ whole genome shotgun (WGS) entry which is preliminary data.</text>
</comment>
<dbReference type="GO" id="GO:0015276">
    <property type="term" value="F:ligand-gated monoatomic ion channel activity"/>
    <property type="evidence" value="ECO:0007669"/>
    <property type="project" value="InterPro"/>
</dbReference>
<dbReference type="Proteomes" id="UP001292094">
    <property type="component" value="Unassembled WGS sequence"/>
</dbReference>
<dbReference type="InterPro" id="IPR019594">
    <property type="entry name" value="Glu/Gly-bd"/>
</dbReference>
<comment type="similarity">
    <text evidence="3">Belongs to the glutamate-gated ion channel (TC 1.A.10.1) family.</text>
</comment>
<evidence type="ECO:0000256" key="4">
    <source>
        <dbReference type="ARBA" id="ARBA00022448"/>
    </source>
</evidence>
<keyword evidence="17" id="KW-1185">Reference proteome</keyword>
<keyword evidence="5" id="KW-1003">Cell membrane</keyword>
<sequence>MTRTTIVRLWIAGMSTRAISYYTGASVSTVYRWVRRWQKKAGITTGTRRHSWGRSCQYHPEDMRLLALLTLTVSTTLWLSVNTTGQLVLEKEEGMMNMNTLQVKGTMVDDVGIIVEQLVEQRFRSCHIILLSQPNPSPILNTVLRHIGDKVRNSVVVVTDGEQDLQQSIWGNTLTTCRVLIMCFNLHDNTTITDHIFSSLERAGLWKVHNTHVMMLGPRKGMETRLLQASLRVDERVRVYRRCLYCESGQPGVQFLFQWHLTWQHLDDFIQYVHLLDDPVRNLRGHIFRVVTIAYFPYIDYKRHREEPGTTVTPLDSLNVRILDTIADSLNFTYVMREDPNRSFGNIDADGNYNGMSGQLQREAADFSFSLAPTPGRLKVMDFIRFMPPDAFVVTTLRPSFLPANLALVRPFSSTVWVCVLSCVVGWGLVLWLLQALWTTLTGIRHGVTLDKALVYSWSALMENSAKQPSVNISGQMLVGWWLVFCLVVSTGFRSSLISHLTVQGRSRAPESFSDLVELETQGWGWGTETWTYDGAVLEYFSKHNHPVMKTLHNNMQVLGLREGMNKLLAGGFSFIMLKNYIMVAIQSYYTDTFGQSVVYVSKEEFSVMSCYGWGVRMGAPFFNSFINLRSRLEDAGLIEYWTESIMEDRVRSNRDKAKVDSDTSDTSQQLVIQDEKKEVVLSLSHLQGAFYLLALGVVMASLSLLGENLLGRSSEG</sequence>
<keyword evidence="11" id="KW-0325">Glycoprotein</keyword>
<keyword evidence="4" id="KW-0813">Transport</keyword>
<dbReference type="Pfam" id="PF13384">
    <property type="entry name" value="HTH_23"/>
    <property type="match status" value="1"/>
</dbReference>
<dbReference type="Pfam" id="PF10613">
    <property type="entry name" value="Lig_chan-Glu_bd"/>
    <property type="match status" value="1"/>
</dbReference>
<evidence type="ECO:0000256" key="9">
    <source>
        <dbReference type="ARBA" id="ARBA00023136"/>
    </source>
</evidence>
<accession>A0AAE1PZL3</accession>
<evidence type="ECO:0000256" key="5">
    <source>
        <dbReference type="ARBA" id="ARBA00022475"/>
    </source>
</evidence>
<dbReference type="GO" id="GO:0050906">
    <property type="term" value="P:detection of stimulus involved in sensory perception"/>
    <property type="evidence" value="ECO:0007669"/>
    <property type="project" value="UniProtKB-ARBA"/>
</dbReference>
<feature type="domain" description="Ionotropic glutamate receptor L-glutamate and glycine-binding" evidence="15">
    <location>
        <begin position="297"/>
        <end position="362"/>
    </location>
</feature>
<evidence type="ECO:0000313" key="16">
    <source>
        <dbReference type="EMBL" id="KAK4315687.1"/>
    </source>
</evidence>
<dbReference type="PANTHER" id="PTHR42643">
    <property type="entry name" value="IONOTROPIC RECEPTOR 20A-RELATED"/>
    <property type="match status" value="1"/>
</dbReference>
<feature type="transmembrane region" description="Helical" evidence="14">
    <location>
        <begin position="416"/>
        <end position="438"/>
    </location>
</feature>
<dbReference type="PANTHER" id="PTHR42643:SF24">
    <property type="entry name" value="IONOTROPIC RECEPTOR 60A"/>
    <property type="match status" value="1"/>
</dbReference>
<dbReference type="Gene3D" id="3.40.190.10">
    <property type="entry name" value="Periplasmic binding protein-like II"/>
    <property type="match status" value="1"/>
</dbReference>
<dbReference type="SMART" id="SM00918">
    <property type="entry name" value="Lig_chan-Glu_bd"/>
    <property type="match status" value="1"/>
</dbReference>
<evidence type="ECO:0000256" key="7">
    <source>
        <dbReference type="ARBA" id="ARBA00022989"/>
    </source>
</evidence>
<evidence type="ECO:0000256" key="14">
    <source>
        <dbReference type="SAM" id="Phobius"/>
    </source>
</evidence>
<feature type="transmembrane region" description="Helical" evidence="14">
    <location>
        <begin position="568"/>
        <end position="590"/>
    </location>
</feature>